<dbReference type="EMBL" id="JGVR01000043">
    <property type="protein sequence ID" value="KEZ15161.1"/>
    <property type="molecule type" value="Genomic_DNA"/>
</dbReference>
<dbReference type="EMBL" id="CP053022">
    <property type="protein sequence ID" value="QJR05772.1"/>
    <property type="molecule type" value="Genomic_DNA"/>
</dbReference>
<gene>
    <name evidence="3" type="ORF">AX777_16835</name>
    <name evidence="2" type="ORF">CP98_04563</name>
    <name evidence="5" type="ORF">DAH51_10155</name>
    <name evidence="4" type="ORF">HH800_26320</name>
</gene>
<sequence>MRKKAAIIASLAAFGVLAVGAGPVLADGMPPGMPDLEQTLKAKPAPARSETAQMQGMRHREVRMHGEMMQDHRIAMREMGTQDGASRMLRRSRGGC</sequence>
<evidence type="ECO:0000313" key="2">
    <source>
        <dbReference type="EMBL" id="KEZ15161.1"/>
    </source>
</evidence>
<dbReference type="AlphaFoldDB" id="A0A084EB19"/>
<dbReference type="PATRIC" id="fig|13690.10.peg.4697"/>
<evidence type="ECO:0000313" key="9">
    <source>
        <dbReference type="Proteomes" id="UP000502611"/>
    </source>
</evidence>
<dbReference type="Proteomes" id="UP000028534">
    <property type="component" value="Unassembled WGS sequence"/>
</dbReference>
<protein>
    <recommendedName>
        <fullName evidence="10">DUF305 domain-containing protein</fullName>
    </recommendedName>
</protein>
<name>A0A084EB19_SPHYA</name>
<evidence type="ECO:0000313" key="5">
    <source>
        <dbReference type="EMBL" id="RSU57316.1"/>
    </source>
</evidence>
<feature type="signal peptide" evidence="1">
    <location>
        <begin position="1"/>
        <end position="26"/>
    </location>
</feature>
<reference evidence="2 6" key="1">
    <citation type="submission" date="2014-03" db="EMBL/GenBank/DDBJ databases">
        <title>Genome sequence of Sphingobium yanoikuyae B1.</title>
        <authorList>
            <person name="Gan H.M."/>
            <person name="Gan H.Y."/>
            <person name="Savka M.A."/>
        </authorList>
    </citation>
    <scope>NUCLEOTIDE SEQUENCE [LARGE SCALE GENOMIC DNA]</scope>
    <source>
        <strain evidence="2 6">B1</strain>
    </source>
</reference>
<evidence type="ECO:0000256" key="1">
    <source>
        <dbReference type="SAM" id="SignalP"/>
    </source>
</evidence>
<dbReference type="OrthoDB" id="7570725at2"/>
<accession>A0A084EB19</accession>
<dbReference type="Proteomes" id="UP000077262">
    <property type="component" value="Unassembled WGS sequence"/>
</dbReference>
<feature type="chain" id="PRO_5014502788" description="DUF305 domain-containing protein" evidence="1">
    <location>
        <begin position="27"/>
        <end position="96"/>
    </location>
</feature>
<keyword evidence="1" id="KW-0732">Signal</keyword>
<dbReference type="eggNOG" id="ENOG5032H0X">
    <property type="taxonomic scope" value="Bacteria"/>
</dbReference>
<geneLocation type="plasmid" evidence="4">
    <name>p-A-Sy</name>
</geneLocation>
<dbReference type="EMBL" id="LSTR01000019">
    <property type="protein sequence ID" value="OAH46735.1"/>
    <property type="molecule type" value="Genomic_DNA"/>
</dbReference>
<organism evidence="2 6">
    <name type="scientific">Sphingobium yanoikuyae</name>
    <name type="common">Sphingomonas yanoikuyae</name>
    <dbReference type="NCBI Taxonomy" id="13690"/>
    <lineage>
        <taxon>Bacteria</taxon>
        <taxon>Pseudomonadati</taxon>
        <taxon>Pseudomonadota</taxon>
        <taxon>Alphaproteobacteria</taxon>
        <taxon>Sphingomonadales</taxon>
        <taxon>Sphingomonadaceae</taxon>
        <taxon>Sphingobium</taxon>
    </lineage>
</organism>
<dbReference type="EMBL" id="QRAL01000009">
    <property type="protein sequence ID" value="RSU57316.1"/>
    <property type="molecule type" value="Genomic_DNA"/>
</dbReference>
<evidence type="ECO:0000313" key="7">
    <source>
        <dbReference type="Proteomes" id="UP000077262"/>
    </source>
</evidence>
<proteinExistence type="predicted"/>
<keyword evidence="4" id="KW-0614">Plasmid</keyword>
<reference evidence="4 9" key="4">
    <citation type="submission" date="2020-04" db="EMBL/GenBank/DDBJ databases">
        <title>The Whole Genome Analysis of High salt-tolerant Sphingobium yanoikuyae YC-XJ2 with Aryl organophosphorus flame retardants (aryl-OPFRs)-degrading capacity and characteristics of Related phosphotriesterase.</title>
        <authorList>
            <person name="Li X."/>
        </authorList>
    </citation>
    <scope>NUCLEOTIDE SEQUENCE [LARGE SCALE GENOMIC DNA]</scope>
    <source>
        <strain evidence="4 9">YC-XJ2</strain>
        <plasmid evidence="9">p-a-sy</plasmid>
        <plasmid evidence="4">p-A-Sy</plasmid>
    </source>
</reference>
<dbReference type="Proteomes" id="UP000287401">
    <property type="component" value="Unassembled WGS sequence"/>
</dbReference>
<evidence type="ECO:0000313" key="8">
    <source>
        <dbReference type="Proteomes" id="UP000287401"/>
    </source>
</evidence>
<geneLocation type="plasmid" evidence="9">
    <name>p-a-sy</name>
</geneLocation>
<dbReference type="Proteomes" id="UP000502611">
    <property type="component" value="Plasmid p-A-Sy"/>
</dbReference>
<evidence type="ECO:0000313" key="3">
    <source>
        <dbReference type="EMBL" id="OAH46735.1"/>
    </source>
</evidence>
<reference evidence="3 7" key="2">
    <citation type="submission" date="2016-02" db="EMBL/GenBank/DDBJ databases">
        <authorList>
            <person name="Wen L."/>
            <person name="He K."/>
            <person name="Yang H."/>
        </authorList>
    </citation>
    <scope>NUCLEOTIDE SEQUENCE [LARGE SCALE GENOMIC DNA]</scope>
    <source>
        <strain evidence="3 7">CD09_2</strain>
    </source>
</reference>
<evidence type="ECO:0000313" key="6">
    <source>
        <dbReference type="Proteomes" id="UP000028534"/>
    </source>
</evidence>
<evidence type="ECO:0000313" key="4">
    <source>
        <dbReference type="EMBL" id="QJR05772.1"/>
    </source>
</evidence>
<evidence type="ECO:0008006" key="10">
    <source>
        <dbReference type="Google" id="ProtNLM"/>
    </source>
</evidence>
<reference evidence="5 8" key="3">
    <citation type="submission" date="2018-07" db="EMBL/GenBank/DDBJ databases">
        <title>Genomic and Epidemiologic Investigation of an Indolent Hospital Outbreak.</title>
        <authorList>
            <person name="Johnson R.C."/>
            <person name="Deming C."/>
            <person name="Conlan S."/>
            <person name="Zellmer C.J."/>
            <person name="Michelin A.V."/>
            <person name="Lee-Lin S."/>
            <person name="Thomas P.J."/>
            <person name="Park M."/>
            <person name="Weingarten R.A."/>
            <person name="Less J."/>
            <person name="Dekker J.P."/>
            <person name="Frank K.M."/>
            <person name="Musser K.A."/>
            <person name="Mcquiston J.R."/>
            <person name="Henderson D.K."/>
            <person name="Lau A.F."/>
            <person name="Palmore T.N."/>
            <person name="Segre J.A."/>
        </authorList>
    </citation>
    <scope>NUCLEOTIDE SEQUENCE [LARGE SCALE GENOMIC DNA]</scope>
    <source>
        <strain evidence="5 8">SK-NIH.Env6_1116</strain>
    </source>
</reference>